<evidence type="ECO:0000256" key="4">
    <source>
        <dbReference type="PROSITE-ProRule" id="PRU00335"/>
    </source>
</evidence>
<feature type="domain" description="HTH tetR-type" evidence="5">
    <location>
        <begin position="12"/>
        <end position="72"/>
    </location>
</feature>
<keyword evidence="2 4" id="KW-0238">DNA-binding</keyword>
<evidence type="ECO:0000256" key="3">
    <source>
        <dbReference type="ARBA" id="ARBA00023163"/>
    </source>
</evidence>
<dbReference type="Pfam" id="PF16925">
    <property type="entry name" value="TetR_C_13"/>
    <property type="match status" value="1"/>
</dbReference>
<keyword evidence="3" id="KW-0804">Transcription</keyword>
<keyword evidence="1" id="KW-0805">Transcription regulation</keyword>
<protein>
    <submittedName>
        <fullName evidence="6">TetR/AcrR family transcriptional regulator</fullName>
    </submittedName>
</protein>
<dbReference type="KEGG" id="cmav:ABHF33_09360"/>
<dbReference type="SUPFAM" id="SSF48498">
    <property type="entry name" value="Tetracyclin repressor-like, C-terminal domain"/>
    <property type="match status" value="1"/>
</dbReference>
<dbReference type="Pfam" id="PF00440">
    <property type="entry name" value="TetR_N"/>
    <property type="match status" value="1"/>
</dbReference>
<dbReference type="PRINTS" id="PR00455">
    <property type="entry name" value="HTHTETR"/>
</dbReference>
<evidence type="ECO:0000256" key="1">
    <source>
        <dbReference type="ARBA" id="ARBA00023015"/>
    </source>
</evidence>
<dbReference type="InterPro" id="IPR009057">
    <property type="entry name" value="Homeodomain-like_sf"/>
</dbReference>
<dbReference type="InterPro" id="IPR001647">
    <property type="entry name" value="HTH_TetR"/>
</dbReference>
<dbReference type="GO" id="GO:0003677">
    <property type="term" value="F:DNA binding"/>
    <property type="evidence" value="ECO:0007669"/>
    <property type="project" value="UniProtKB-UniRule"/>
</dbReference>
<evidence type="ECO:0000256" key="2">
    <source>
        <dbReference type="ARBA" id="ARBA00023125"/>
    </source>
</evidence>
<organism evidence="6">
    <name type="scientific">Chitinibacter mangrovi</name>
    <dbReference type="NCBI Taxonomy" id="3153927"/>
    <lineage>
        <taxon>Bacteria</taxon>
        <taxon>Pseudomonadati</taxon>
        <taxon>Pseudomonadota</taxon>
        <taxon>Betaproteobacteria</taxon>
        <taxon>Neisseriales</taxon>
        <taxon>Chitinibacteraceae</taxon>
        <taxon>Chitinibacter</taxon>
    </lineage>
</organism>
<dbReference type="AlphaFoldDB" id="A0AAU7F564"/>
<feature type="DNA-binding region" description="H-T-H motif" evidence="4">
    <location>
        <begin position="35"/>
        <end position="54"/>
    </location>
</feature>
<evidence type="ECO:0000259" key="5">
    <source>
        <dbReference type="PROSITE" id="PS50977"/>
    </source>
</evidence>
<dbReference type="InterPro" id="IPR011075">
    <property type="entry name" value="TetR_C"/>
</dbReference>
<dbReference type="PROSITE" id="PS50977">
    <property type="entry name" value="HTH_TETR_2"/>
    <property type="match status" value="1"/>
</dbReference>
<reference evidence="6" key="1">
    <citation type="submission" date="2024-05" db="EMBL/GenBank/DDBJ databases">
        <authorList>
            <person name="Yang L."/>
            <person name="Pan L."/>
        </authorList>
    </citation>
    <scope>NUCLEOTIDE SEQUENCE</scope>
    <source>
        <strain evidence="6">FCG-7</strain>
    </source>
</reference>
<name>A0AAU7F564_9NEIS</name>
<dbReference type="Gene3D" id="1.10.357.10">
    <property type="entry name" value="Tetracycline Repressor, domain 2"/>
    <property type="match status" value="1"/>
</dbReference>
<gene>
    <name evidence="6" type="ORF">ABHF33_09360</name>
</gene>
<sequence>MFMITDMTTEHQSMRQHILDTAKPIILGKGFSAVGLNEILSAANVPKGSFYHYFKSKEAFGAALLDAYFDDYFTRLEGMLAPNGSDAASRMVAYWTRWLETQAGDCCEEKCLTVKLAGEVSDLSEAMRDSLRRGTDQLIARLAQCINEGIADGSLSRDLDAAQVAETLYQMWLGATLLAKVRRDHSSLRCAMDSTLKILQLAAP</sequence>
<dbReference type="SUPFAM" id="SSF46689">
    <property type="entry name" value="Homeodomain-like"/>
    <property type="match status" value="1"/>
</dbReference>
<dbReference type="EMBL" id="CP157355">
    <property type="protein sequence ID" value="XBL99285.1"/>
    <property type="molecule type" value="Genomic_DNA"/>
</dbReference>
<dbReference type="RefSeq" id="WP_348943715.1">
    <property type="nucleotide sequence ID" value="NZ_CP157355.1"/>
</dbReference>
<evidence type="ECO:0000313" key="6">
    <source>
        <dbReference type="EMBL" id="XBL99285.1"/>
    </source>
</evidence>
<dbReference type="PANTHER" id="PTHR47506">
    <property type="entry name" value="TRANSCRIPTIONAL REGULATORY PROTEIN"/>
    <property type="match status" value="1"/>
</dbReference>
<dbReference type="InterPro" id="IPR036271">
    <property type="entry name" value="Tet_transcr_reg_TetR-rel_C_sf"/>
</dbReference>
<dbReference type="PANTHER" id="PTHR47506:SF6">
    <property type="entry name" value="HTH-TYPE TRANSCRIPTIONAL REPRESSOR NEMR"/>
    <property type="match status" value="1"/>
</dbReference>
<proteinExistence type="predicted"/>
<accession>A0AAU7F564</accession>